<protein>
    <submittedName>
        <fullName evidence="4">Septum formation initiator</fullName>
    </submittedName>
</protein>
<proteinExistence type="predicted"/>
<evidence type="ECO:0000313" key="5">
    <source>
        <dbReference type="Proteomes" id="UP000035540"/>
    </source>
</evidence>
<accession>A0A0G3H8W2</accession>
<gene>
    <name evidence="4" type="ORF">CTEST_04250</name>
</gene>
<feature type="transmembrane region" description="Helical" evidence="3">
    <location>
        <begin position="35"/>
        <end position="58"/>
    </location>
</feature>
<keyword evidence="3" id="KW-1133">Transmembrane helix</keyword>
<dbReference type="PATRIC" id="fig|136857.5.peg.840"/>
<feature type="coiled-coil region" evidence="1">
    <location>
        <begin position="68"/>
        <end position="102"/>
    </location>
</feature>
<dbReference type="STRING" id="136857.CTEST_04250"/>
<dbReference type="InterPro" id="IPR007060">
    <property type="entry name" value="FtsL/DivIC"/>
</dbReference>
<evidence type="ECO:0000256" key="3">
    <source>
        <dbReference type="SAM" id="Phobius"/>
    </source>
</evidence>
<sequence length="165" mass="19033">MAEQSRNRSRHTVPVVSRDSADRPRRRPRLPKVRLNTAEIAVLVVVTILILITIAVPLRNYYQGRSEIARLNESIAAKQREKEELLAEIDKYQDEAYIKEQARTRLGLIEPGETAFRIIDLRMDQEHTVTTSHEELEEERTWYVTLWDSVATPPAEDPGGVLMEE</sequence>
<feature type="region of interest" description="Disordered" evidence="2">
    <location>
        <begin position="1"/>
        <end position="28"/>
    </location>
</feature>
<dbReference type="Pfam" id="PF04977">
    <property type="entry name" value="DivIC"/>
    <property type="match status" value="1"/>
</dbReference>
<reference evidence="5" key="2">
    <citation type="submission" date="2015-05" db="EMBL/GenBank/DDBJ databases">
        <title>Complete genome sequence of Corynebacterium testudinoris DSM 44614, recovered from necrotic lesions in the mouth of a tortoise.</title>
        <authorList>
            <person name="Ruckert C."/>
            <person name="Albersmeier A."/>
            <person name="Winkler A."/>
            <person name="Tauch A."/>
        </authorList>
    </citation>
    <scope>NUCLEOTIDE SEQUENCE [LARGE SCALE GENOMIC DNA]</scope>
    <source>
        <strain evidence="5">DSM 44614</strain>
    </source>
</reference>
<keyword evidence="3" id="KW-0812">Transmembrane</keyword>
<name>A0A0G3H8W2_9CORY</name>
<dbReference type="EMBL" id="CP011545">
    <property type="protein sequence ID" value="AKK08298.1"/>
    <property type="molecule type" value="Genomic_DNA"/>
</dbReference>
<dbReference type="KEGG" id="cted:CTEST_04250"/>
<evidence type="ECO:0000313" key="4">
    <source>
        <dbReference type="EMBL" id="AKK08298.1"/>
    </source>
</evidence>
<dbReference type="AlphaFoldDB" id="A0A0G3H8W2"/>
<evidence type="ECO:0000256" key="2">
    <source>
        <dbReference type="SAM" id="MobiDB-lite"/>
    </source>
</evidence>
<dbReference type="OrthoDB" id="5187715at2"/>
<evidence type="ECO:0000256" key="1">
    <source>
        <dbReference type="SAM" id="Coils"/>
    </source>
</evidence>
<dbReference type="Proteomes" id="UP000035540">
    <property type="component" value="Chromosome"/>
</dbReference>
<keyword evidence="5" id="KW-1185">Reference proteome</keyword>
<keyword evidence="3" id="KW-0472">Membrane</keyword>
<dbReference type="RefSeq" id="WP_047252680.1">
    <property type="nucleotide sequence ID" value="NZ_CP011545.1"/>
</dbReference>
<reference evidence="4 5" key="1">
    <citation type="journal article" date="2015" name="Genome Announc.">
        <title>Complete Genome Sequence of the Type Strain Corynebacterium testudinoris DSM 44614, Recovered from Necrotic Lesions in the Mouth of a Tortoise.</title>
        <authorList>
            <person name="Ruckert C."/>
            <person name="Kriete M."/>
            <person name="Jaenicke S."/>
            <person name="Winkler A."/>
            <person name="Tauch A."/>
        </authorList>
    </citation>
    <scope>NUCLEOTIDE SEQUENCE [LARGE SCALE GENOMIC DNA]</scope>
    <source>
        <strain evidence="4 5">DSM 44614</strain>
    </source>
</reference>
<keyword evidence="1" id="KW-0175">Coiled coil</keyword>
<organism evidence="4 5">
    <name type="scientific">Corynebacterium testudinoris</name>
    <dbReference type="NCBI Taxonomy" id="136857"/>
    <lineage>
        <taxon>Bacteria</taxon>
        <taxon>Bacillati</taxon>
        <taxon>Actinomycetota</taxon>
        <taxon>Actinomycetes</taxon>
        <taxon>Mycobacteriales</taxon>
        <taxon>Corynebacteriaceae</taxon>
        <taxon>Corynebacterium</taxon>
    </lineage>
</organism>